<gene>
    <name evidence="2" type="ORF">H0H81_005892</name>
</gene>
<sequence>MARPRHAYDYDSEYGNDRSRYGHGHRHRQRLSHERDTVAPGYKYGDTHHHGTRSERHGADAHGYGRGYAYRHEYGRRSDDDEYDDDAFSTVSEASSASDWSGPGTEYSSGPGGTDTMSTVGSDGGWTYRGSGFWSYNADSHRRDSEREPAAVYQREERRGRTGHTDRLRRGEEGRRGGSGGGGDAPAEYSGGLEMVRVGRTRTPSAYTPSPVTPERAVGSTPRYARDDSVRTTRDDGRWARDDEHMHRYERTHEDGDSERRGRSPWRGSWVPPPPGWHGDRQHGSHAAPGTMMRPRGGLGYHRTPEHVSEHMHHLGAPEWHDFAWHDRGRPSTYDTQRYSDACDPPLSDYDSDSYDDYYSD</sequence>
<feature type="region of interest" description="Disordered" evidence="1">
    <location>
        <begin position="1"/>
        <end position="123"/>
    </location>
</feature>
<reference evidence="2" key="2">
    <citation type="submission" date="2021-10" db="EMBL/GenBank/DDBJ databases">
        <title>Phylogenomics reveals ancestral predisposition of the termite-cultivated fungus Termitomyces towards a domesticated lifestyle.</title>
        <authorList>
            <person name="Auxier B."/>
            <person name="Grum-Grzhimaylo A."/>
            <person name="Cardenas M.E."/>
            <person name="Lodge J.D."/>
            <person name="Laessoe T."/>
            <person name="Pedersen O."/>
            <person name="Smith M.E."/>
            <person name="Kuyper T.W."/>
            <person name="Franco-Molano E.A."/>
            <person name="Baroni T.J."/>
            <person name="Aanen D.K."/>
        </authorList>
    </citation>
    <scope>NUCLEOTIDE SEQUENCE</scope>
    <source>
        <strain evidence="2">D49</strain>
    </source>
</reference>
<evidence type="ECO:0000313" key="2">
    <source>
        <dbReference type="EMBL" id="KAG5639709.1"/>
    </source>
</evidence>
<feature type="compositionally biased region" description="Polar residues" evidence="1">
    <location>
        <begin position="89"/>
        <end position="99"/>
    </location>
</feature>
<feature type="compositionally biased region" description="Basic residues" evidence="1">
    <location>
        <begin position="21"/>
        <end position="30"/>
    </location>
</feature>
<reference evidence="2" key="1">
    <citation type="submission" date="2021-02" db="EMBL/GenBank/DDBJ databases">
        <authorList>
            <person name="Nieuwenhuis M."/>
            <person name="Van De Peppel L.J.J."/>
        </authorList>
    </citation>
    <scope>NUCLEOTIDE SEQUENCE</scope>
    <source>
        <strain evidence="2">D49</strain>
    </source>
</reference>
<evidence type="ECO:0000256" key="1">
    <source>
        <dbReference type="SAM" id="MobiDB-lite"/>
    </source>
</evidence>
<proteinExistence type="predicted"/>
<dbReference type="AlphaFoldDB" id="A0A9P7FYX0"/>
<dbReference type="Proteomes" id="UP000717328">
    <property type="component" value="Unassembled WGS sequence"/>
</dbReference>
<keyword evidence="3" id="KW-1185">Reference proteome</keyword>
<name>A0A9P7FYX0_9AGAR</name>
<protein>
    <submittedName>
        <fullName evidence="2">Uncharacterized protein</fullName>
    </submittedName>
</protein>
<feature type="region of interest" description="Disordered" evidence="1">
    <location>
        <begin position="334"/>
        <end position="361"/>
    </location>
</feature>
<feature type="compositionally biased region" description="Basic and acidic residues" evidence="1">
    <location>
        <begin position="70"/>
        <end position="79"/>
    </location>
</feature>
<accession>A0A9P7FYX0</accession>
<feature type="region of interest" description="Disordered" evidence="1">
    <location>
        <begin position="135"/>
        <end position="313"/>
    </location>
</feature>
<feature type="compositionally biased region" description="Acidic residues" evidence="1">
    <location>
        <begin position="350"/>
        <end position="361"/>
    </location>
</feature>
<organism evidence="2 3">
    <name type="scientific">Sphagnurus paluster</name>
    <dbReference type="NCBI Taxonomy" id="117069"/>
    <lineage>
        <taxon>Eukaryota</taxon>
        <taxon>Fungi</taxon>
        <taxon>Dikarya</taxon>
        <taxon>Basidiomycota</taxon>
        <taxon>Agaricomycotina</taxon>
        <taxon>Agaricomycetes</taxon>
        <taxon>Agaricomycetidae</taxon>
        <taxon>Agaricales</taxon>
        <taxon>Tricholomatineae</taxon>
        <taxon>Lyophyllaceae</taxon>
        <taxon>Sphagnurus</taxon>
    </lineage>
</organism>
<evidence type="ECO:0000313" key="3">
    <source>
        <dbReference type="Proteomes" id="UP000717328"/>
    </source>
</evidence>
<feature type="compositionally biased region" description="Basic and acidic residues" evidence="1">
    <location>
        <begin position="224"/>
        <end position="262"/>
    </location>
</feature>
<feature type="compositionally biased region" description="Basic and acidic residues" evidence="1">
    <location>
        <begin position="303"/>
        <end position="313"/>
    </location>
</feature>
<feature type="compositionally biased region" description="Basic and acidic residues" evidence="1">
    <location>
        <begin position="45"/>
        <end position="60"/>
    </location>
</feature>
<dbReference type="EMBL" id="JABCKI010005715">
    <property type="protein sequence ID" value="KAG5639709.1"/>
    <property type="molecule type" value="Genomic_DNA"/>
</dbReference>
<comment type="caution">
    <text evidence="2">The sequence shown here is derived from an EMBL/GenBank/DDBJ whole genome shotgun (WGS) entry which is preliminary data.</text>
</comment>
<feature type="compositionally biased region" description="Basic and acidic residues" evidence="1">
    <location>
        <begin position="139"/>
        <end position="176"/>
    </location>
</feature>